<keyword evidence="7" id="KW-1185">Reference proteome</keyword>
<dbReference type="EMBL" id="JAOXHL010000004">
    <property type="protein sequence ID" value="MCV3728733.1"/>
    <property type="molecule type" value="Genomic_DNA"/>
</dbReference>
<dbReference type="RefSeq" id="WP_263822044.1">
    <property type="nucleotide sequence ID" value="NZ_JAOXHL010000004.1"/>
</dbReference>
<evidence type="ECO:0000256" key="3">
    <source>
        <dbReference type="ARBA" id="ARBA00022989"/>
    </source>
</evidence>
<feature type="transmembrane region" description="Helical" evidence="5">
    <location>
        <begin position="64"/>
        <end position="84"/>
    </location>
</feature>
<dbReference type="Pfam" id="PF04193">
    <property type="entry name" value="PQ-loop"/>
    <property type="match status" value="1"/>
</dbReference>
<evidence type="ECO:0000256" key="4">
    <source>
        <dbReference type="ARBA" id="ARBA00023136"/>
    </source>
</evidence>
<proteinExistence type="predicted"/>
<evidence type="ECO:0000256" key="5">
    <source>
        <dbReference type="SAM" id="Phobius"/>
    </source>
</evidence>
<keyword evidence="3 5" id="KW-1133">Transmembrane helix</keyword>
<accession>A0ABT3BNC7</accession>
<dbReference type="Gene3D" id="1.20.1280.290">
    <property type="match status" value="1"/>
</dbReference>
<evidence type="ECO:0000256" key="1">
    <source>
        <dbReference type="ARBA" id="ARBA00004141"/>
    </source>
</evidence>
<feature type="transmembrane region" description="Helical" evidence="5">
    <location>
        <begin position="118"/>
        <end position="145"/>
    </location>
</feature>
<reference evidence="6 7" key="1">
    <citation type="journal article" date="2020" name="Int. J. Syst. Evol. Microbiol.">
        <title>Ureaplasma miroungigenitalium sp. nov. isolated from northern elephant seals (Mirounga angustirostris) and Ureaplasma zalophigenitalium sp. nov. isolated from California sea lions (Zalophus californianus).</title>
        <authorList>
            <person name="Volokhov D.V."/>
            <person name="Gulland F.M."/>
            <person name="Gao Y."/>
            <person name="Chizhikov V.E."/>
        </authorList>
    </citation>
    <scope>NUCLEOTIDE SEQUENCE [LARGE SCALE GENOMIC DNA]</scope>
    <source>
        <strain evidence="6 7">ES3182-GEN</strain>
    </source>
</reference>
<gene>
    <name evidence="6" type="ORF">OF376_03015</name>
</gene>
<dbReference type="InterPro" id="IPR006603">
    <property type="entry name" value="PQ-loop_rpt"/>
</dbReference>
<evidence type="ECO:0000313" key="6">
    <source>
        <dbReference type="EMBL" id="MCV3728733.1"/>
    </source>
</evidence>
<comment type="caution">
    <text evidence="6">The sequence shown here is derived from an EMBL/GenBank/DDBJ whole genome shotgun (WGS) entry which is preliminary data.</text>
</comment>
<dbReference type="Proteomes" id="UP001208245">
    <property type="component" value="Unassembled WGS sequence"/>
</dbReference>
<protein>
    <submittedName>
        <fullName evidence="6">PQ-loop domain-containing transporter</fullName>
    </submittedName>
</protein>
<feature type="transmembrane region" description="Helical" evidence="5">
    <location>
        <begin position="31"/>
        <end position="52"/>
    </location>
</feature>
<organism evidence="6 7">
    <name type="scientific">Ureaplasma miroungigenitalium</name>
    <dbReference type="NCBI Taxonomy" id="1042321"/>
    <lineage>
        <taxon>Bacteria</taxon>
        <taxon>Bacillati</taxon>
        <taxon>Mycoplasmatota</taxon>
        <taxon>Mycoplasmoidales</taxon>
        <taxon>Mycoplasmoidaceae</taxon>
        <taxon>Ureaplasma</taxon>
    </lineage>
</organism>
<keyword evidence="4 5" id="KW-0472">Membrane</keyword>
<comment type="subcellular location">
    <subcellularLocation>
        <location evidence="1">Membrane</location>
        <topology evidence="1">Multi-pass membrane protein</topology>
    </subcellularLocation>
</comment>
<evidence type="ECO:0000313" key="7">
    <source>
        <dbReference type="Proteomes" id="UP001208245"/>
    </source>
</evidence>
<keyword evidence="2 5" id="KW-0812">Transmembrane</keyword>
<sequence length="179" mass="19655">MWNSISDIPNFYDEMGNINLEVSAHASATEVATSVFSAVGTTLLALSVLPQTIKTLKSKDTAQLNFWLFLLTGLASAFLAIYGVGLATVSPYAKVFAVGKFINEQNETVLIFNYQRFIAGYLVPGIIMCVGSSLLSITALMVAFLKFKNARNAKSMNLSETDYYQQYILTQIKQDKAPL</sequence>
<name>A0ABT3BNC7_9BACT</name>
<evidence type="ECO:0000256" key="2">
    <source>
        <dbReference type="ARBA" id="ARBA00022692"/>
    </source>
</evidence>